<evidence type="ECO:0000313" key="5">
    <source>
        <dbReference type="EMBL" id="KAF5349179.1"/>
    </source>
</evidence>
<sequence length="549" mass="60800">MSTVVSLYVWAFLSFSTLLTLYIYTNDRKITRLPDDWKSLTTTTRCTPDEVRATAKRLAKRPPSIDDQLPPSTGRRYIVVGGGGFLGGWIATQLLDRGEQPTHIRLLDIRPPPSKALQDALKRGVQFIQVDISSSSSVLSAFSSPWPSSVPEDAEITIFHTAANIRFYERYTWQLPLSARVNVDGTKNVIDAAKKIGATTLVYTSSGSIGIRSNRFLLWPWERSPKFHTQIIRDEDQEREKTWSHEDFFSNYAVSKSMGERLVRSANGQPVQPLGSTQATPTILRTGCIRPGNGVFGPRGDMLCGAYVARKTNPTWIQSLISSHCYVENCALAHLLYEQRLIALSQPPPDTQSPLADISGQSFNICDPGPTPTNGDVFTTLTTLTHSECIFHFLPPTFMLLFAYLIEFYYTLPSFFFTHLKLPRITGNMINLQPSLFSLTQVHLIFDDYRARLSPEKGGLGYRGGWTTLEALHKTVEEHYKSLSDGSVRADNAGISLDFNIGFGWGKKKSTGVAAKGGQGLKPKVVEAVEVGSEMVGNAIAPVEVVSLQ</sequence>
<dbReference type="Pfam" id="PF01073">
    <property type="entry name" value="3Beta_HSD"/>
    <property type="match status" value="1"/>
</dbReference>
<gene>
    <name evidence="5" type="ORF">D9756_009333</name>
</gene>
<dbReference type="AlphaFoldDB" id="A0A8H5CXG9"/>
<keyword evidence="6" id="KW-1185">Reference proteome</keyword>
<evidence type="ECO:0000256" key="3">
    <source>
        <dbReference type="SAM" id="Phobius"/>
    </source>
</evidence>
<evidence type="ECO:0000256" key="1">
    <source>
        <dbReference type="ARBA" id="ARBA00009219"/>
    </source>
</evidence>
<feature type="transmembrane region" description="Helical" evidence="3">
    <location>
        <begin position="390"/>
        <end position="412"/>
    </location>
</feature>
<dbReference type="GO" id="GO:0016616">
    <property type="term" value="F:oxidoreductase activity, acting on the CH-OH group of donors, NAD or NADP as acceptor"/>
    <property type="evidence" value="ECO:0007669"/>
    <property type="project" value="InterPro"/>
</dbReference>
<feature type="transmembrane region" description="Helical" evidence="3">
    <location>
        <begin position="6"/>
        <end position="24"/>
    </location>
</feature>
<keyword evidence="3" id="KW-1133">Transmembrane helix</keyword>
<protein>
    <recommendedName>
        <fullName evidence="4">3-beta hydroxysteroid dehydrogenase/isomerase domain-containing protein</fullName>
    </recommendedName>
</protein>
<feature type="domain" description="3-beta hydroxysteroid dehydrogenase/isomerase" evidence="4">
    <location>
        <begin position="78"/>
        <end position="373"/>
    </location>
</feature>
<comment type="similarity">
    <text evidence="1">Belongs to the 3-beta-HSD family.</text>
</comment>
<dbReference type="Proteomes" id="UP000559027">
    <property type="component" value="Unassembled WGS sequence"/>
</dbReference>
<keyword evidence="3" id="KW-0472">Membrane</keyword>
<comment type="caution">
    <text evidence="5">The sequence shown here is derived from an EMBL/GenBank/DDBJ whole genome shotgun (WGS) entry which is preliminary data.</text>
</comment>
<dbReference type="SUPFAM" id="SSF51735">
    <property type="entry name" value="NAD(P)-binding Rossmann-fold domains"/>
    <property type="match status" value="1"/>
</dbReference>
<dbReference type="InterPro" id="IPR036291">
    <property type="entry name" value="NAD(P)-bd_dom_sf"/>
</dbReference>
<evidence type="ECO:0000313" key="6">
    <source>
        <dbReference type="Proteomes" id="UP000559027"/>
    </source>
</evidence>
<dbReference type="PANTHER" id="PTHR43245:SF51">
    <property type="entry name" value="SHORT CHAIN DEHYDROGENASE_REDUCTASE FAMILY 42E, MEMBER 2"/>
    <property type="match status" value="1"/>
</dbReference>
<evidence type="ECO:0000256" key="2">
    <source>
        <dbReference type="ARBA" id="ARBA00023002"/>
    </source>
</evidence>
<dbReference type="GO" id="GO:0006694">
    <property type="term" value="P:steroid biosynthetic process"/>
    <property type="evidence" value="ECO:0007669"/>
    <property type="project" value="InterPro"/>
</dbReference>
<name>A0A8H5CXG9_9AGAR</name>
<accession>A0A8H5CXG9</accession>
<reference evidence="5 6" key="1">
    <citation type="journal article" date="2020" name="ISME J.">
        <title>Uncovering the hidden diversity of litter-decomposition mechanisms in mushroom-forming fungi.</title>
        <authorList>
            <person name="Floudas D."/>
            <person name="Bentzer J."/>
            <person name="Ahren D."/>
            <person name="Johansson T."/>
            <person name="Persson P."/>
            <person name="Tunlid A."/>
        </authorList>
    </citation>
    <scope>NUCLEOTIDE SEQUENCE [LARGE SCALE GENOMIC DNA]</scope>
    <source>
        <strain evidence="5 6">CBS 146.42</strain>
    </source>
</reference>
<dbReference type="Gene3D" id="3.40.50.720">
    <property type="entry name" value="NAD(P)-binding Rossmann-like Domain"/>
    <property type="match status" value="1"/>
</dbReference>
<organism evidence="5 6">
    <name type="scientific">Leucocoprinus leucothites</name>
    <dbReference type="NCBI Taxonomy" id="201217"/>
    <lineage>
        <taxon>Eukaryota</taxon>
        <taxon>Fungi</taxon>
        <taxon>Dikarya</taxon>
        <taxon>Basidiomycota</taxon>
        <taxon>Agaricomycotina</taxon>
        <taxon>Agaricomycetes</taxon>
        <taxon>Agaricomycetidae</taxon>
        <taxon>Agaricales</taxon>
        <taxon>Agaricineae</taxon>
        <taxon>Agaricaceae</taxon>
        <taxon>Leucocoprinus</taxon>
    </lineage>
</organism>
<dbReference type="InterPro" id="IPR002225">
    <property type="entry name" value="3Beta_OHSteriod_DH/Estase"/>
</dbReference>
<dbReference type="InterPro" id="IPR050177">
    <property type="entry name" value="Lipid_A_modif_metabolic_enz"/>
</dbReference>
<keyword evidence="2" id="KW-0560">Oxidoreductase</keyword>
<proteinExistence type="inferred from homology"/>
<dbReference type="PANTHER" id="PTHR43245">
    <property type="entry name" value="BIFUNCTIONAL POLYMYXIN RESISTANCE PROTEIN ARNA"/>
    <property type="match status" value="1"/>
</dbReference>
<dbReference type="EMBL" id="JAACJO010000017">
    <property type="protein sequence ID" value="KAF5349179.1"/>
    <property type="molecule type" value="Genomic_DNA"/>
</dbReference>
<dbReference type="OrthoDB" id="10058185at2759"/>
<evidence type="ECO:0000259" key="4">
    <source>
        <dbReference type="Pfam" id="PF01073"/>
    </source>
</evidence>
<keyword evidence="3" id="KW-0812">Transmembrane</keyword>